<dbReference type="InterPro" id="IPR003738">
    <property type="entry name" value="SRAP"/>
</dbReference>
<accession>N6YVS0</accession>
<keyword evidence="2 8" id="KW-0645">Protease</keyword>
<evidence type="ECO:0000313" key="9">
    <source>
        <dbReference type="EMBL" id="ENO95670.1"/>
    </source>
</evidence>
<evidence type="ECO:0000256" key="8">
    <source>
        <dbReference type="RuleBase" id="RU364100"/>
    </source>
</evidence>
<reference evidence="9 10" key="1">
    <citation type="submission" date="2012-09" db="EMBL/GenBank/DDBJ databases">
        <title>Draft Genome Sequences of 6 Strains from Genus Thauera.</title>
        <authorList>
            <person name="Liu B."/>
            <person name="Shapleigh J.P."/>
            <person name="Frostegard A.H."/>
        </authorList>
    </citation>
    <scope>NUCLEOTIDE SEQUENCE [LARGE SCALE GENOMIC DNA]</scope>
    <source>
        <strain evidence="9 10">B4P</strain>
    </source>
</reference>
<evidence type="ECO:0000313" key="10">
    <source>
        <dbReference type="Proteomes" id="UP000013047"/>
    </source>
</evidence>
<dbReference type="SUPFAM" id="SSF143081">
    <property type="entry name" value="BB1717-like"/>
    <property type="match status" value="1"/>
</dbReference>
<dbReference type="GO" id="GO:0008233">
    <property type="term" value="F:peptidase activity"/>
    <property type="evidence" value="ECO:0007669"/>
    <property type="project" value="UniProtKB-KW"/>
</dbReference>
<evidence type="ECO:0000256" key="4">
    <source>
        <dbReference type="ARBA" id="ARBA00022801"/>
    </source>
</evidence>
<dbReference type="GO" id="GO:0106300">
    <property type="term" value="P:protein-DNA covalent cross-linking repair"/>
    <property type="evidence" value="ECO:0007669"/>
    <property type="project" value="InterPro"/>
</dbReference>
<dbReference type="AlphaFoldDB" id="N6YVS0"/>
<evidence type="ECO:0000256" key="2">
    <source>
        <dbReference type="ARBA" id="ARBA00022670"/>
    </source>
</evidence>
<comment type="caution">
    <text evidence="9">The sequence shown here is derived from an EMBL/GenBank/DDBJ whole genome shotgun (WGS) entry which is preliminary data.</text>
</comment>
<comment type="similarity">
    <text evidence="1 8">Belongs to the SOS response-associated peptidase family.</text>
</comment>
<dbReference type="Gene3D" id="3.90.1680.10">
    <property type="entry name" value="SOS response associated peptidase-like"/>
    <property type="match status" value="1"/>
</dbReference>
<evidence type="ECO:0000256" key="3">
    <source>
        <dbReference type="ARBA" id="ARBA00022763"/>
    </source>
</evidence>
<dbReference type="Pfam" id="PF02586">
    <property type="entry name" value="SRAP"/>
    <property type="match status" value="1"/>
</dbReference>
<dbReference type="EMBL" id="AMXF01000185">
    <property type="protein sequence ID" value="ENO95670.1"/>
    <property type="molecule type" value="Genomic_DNA"/>
</dbReference>
<dbReference type="InterPro" id="IPR036590">
    <property type="entry name" value="SRAP-like"/>
</dbReference>
<evidence type="ECO:0000256" key="5">
    <source>
        <dbReference type="ARBA" id="ARBA00023124"/>
    </source>
</evidence>
<gene>
    <name evidence="9" type="ORF">C667_17808</name>
</gene>
<evidence type="ECO:0000256" key="1">
    <source>
        <dbReference type="ARBA" id="ARBA00008136"/>
    </source>
</evidence>
<keyword evidence="4 8" id="KW-0378">Hydrolase</keyword>
<dbReference type="GO" id="GO:0016829">
    <property type="term" value="F:lyase activity"/>
    <property type="evidence" value="ECO:0007669"/>
    <property type="project" value="UniProtKB-KW"/>
</dbReference>
<dbReference type="EC" id="3.4.-.-" evidence="8"/>
<dbReference type="PANTHER" id="PTHR13604:SF0">
    <property type="entry name" value="ABASIC SITE PROCESSING PROTEIN HMCES"/>
    <property type="match status" value="1"/>
</dbReference>
<keyword evidence="6" id="KW-0238">DNA-binding</keyword>
<organism evidence="9 10">
    <name type="scientific">Thauera phenylacetica B4P</name>
    <dbReference type="NCBI Taxonomy" id="1234382"/>
    <lineage>
        <taxon>Bacteria</taxon>
        <taxon>Pseudomonadati</taxon>
        <taxon>Pseudomonadota</taxon>
        <taxon>Betaproteobacteria</taxon>
        <taxon>Rhodocyclales</taxon>
        <taxon>Zoogloeaceae</taxon>
        <taxon>Thauera</taxon>
    </lineage>
</organism>
<dbReference type="RefSeq" id="WP_004372359.1">
    <property type="nucleotide sequence ID" value="NZ_AMXF01000185.1"/>
</dbReference>
<evidence type="ECO:0000256" key="7">
    <source>
        <dbReference type="ARBA" id="ARBA00023239"/>
    </source>
</evidence>
<protein>
    <recommendedName>
        <fullName evidence="8">Abasic site processing protein</fullName>
        <ecNumber evidence="8">3.4.-.-</ecNumber>
    </recommendedName>
</protein>
<keyword evidence="10" id="KW-1185">Reference proteome</keyword>
<sequence length="205" mass="22829">MCANYRPASREALSALPLPPPDFGYGEAYPGSVVPVVTNFAPRQWVPALFGLVPAWAHDLKIIRSTYNARSETLGEKPSFRHAWQRGQLCIIPAEVLFEPCYETGKSVRWAIRRADGKPMGIAGLWERKADEAGNLHWSMTLLTINADGHPLMQRFHKPGDEKRSVVILPDEAWGDWLRAKSESAARAFFQGFDSGAFVAEPAPR</sequence>
<dbReference type="GO" id="GO:0006508">
    <property type="term" value="P:proteolysis"/>
    <property type="evidence" value="ECO:0007669"/>
    <property type="project" value="UniProtKB-KW"/>
</dbReference>
<dbReference type="OrthoDB" id="6192129at2"/>
<dbReference type="Proteomes" id="UP000013047">
    <property type="component" value="Unassembled WGS sequence"/>
</dbReference>
<keyword evidence="3" id="KW-0227">DNA damage</keyword>
<dbReference type="PANTHER" id="PTHR13604">
    <property type="entry name" value="DC12-RELATED"/>
    <property type="match status" value="1"/>
</dbReference>
<dbReference type="GO" id="GO:0003697">
    <property type="term" value="F:single-stranded DNA binding"/>
    <property type="evidence" value="ECO:0007669"/>
    <property type="project" value="InterPro"/>
</dbReference>
<proteinExistence type="inferred from homology"/>
<keyword evidence="7" id="KW-0456">Lyase</keyword>
<evidence type="ECO:0000256" key="6">
    <source>
        <dbReference type="ARBA" id="ARBA00023125"/>
    </source>
</evidence>
<keyword evidence="5" id="KW-0190">Covalent protein-DNA linkage</keyword>
<name>N6YVS0_9RHOO</name>